<dbReference type="Proteomes" id="UP000179797">
    <property type="component" value="Unassembled WGS sequence"/>
</dbReference>
<evidence type="ECO:0000256" key="2">
    <source>
        <dbReference type="ARBA" id="ARBA00023235"/>
    </source>
</evidence>
<feature type="binding site" evidence="4">
    <location>
        <position position="170"/>
    </location>
    <ligand>
        <name>NADP(+)</name>
        <dbReference type="ChEBI" id="CHEBI:58349"/>
    </ligand>
</feature>
<dbReference type="Gene3D" id="3.40.50.720">
    <property type="entry name" value="NAD(P)-binding Rossmann-like Domain"/>
    <property type="match status" value="1"/>
</dbReference>
<reference evidence="6 7" key="1">
    <citation type="journal article" date="2012" name="Int. J. Syst. Evol. Microbiol.">
        <title>Flammeovirga pacifica sp. nov., isolated from deep-sea sediment.</title>
        <authorList>
            <person name="Xu H."/>
            <person name="Fu Y."/>
            <person name="Yang N."/>
            <person name="Ding Z."/>
            <person name="Lai Q."/>
            <person name="Zeng R."/>
        </authorList>
    </citation>
    <scope>NUCLEOTIDE SEQUENCE [LARGE SCALE GENOMIC DNA]</scope>
    <source>
        <strain evidence="7">DSM 24597 / LMG 26175 / WPAGA1</strain>
    </source>
</reference>
<keyword evidence="7" id="KW-1185">Reference proteome</keyword>
<comment type="caution">
    <text evidence="6">The sequence shown here is derived from an EMBL/GenBank/DDBJ whole genome shotgun (WGS) entry which is preliminary data.</text>
</comment>
<dbReference type="GO" id="GO:0050661">
    <property type="term" value="F:NADP binding"/>
    <property type="evidence" value="ECO:0007669"/>
    <property type="project" value="InterPro"/>
</dbReference>
<keyword evidence="3 4" id="KW-0119">Carbohydrate metabolism</keyword>
<feature type="binding site" evidence="4">
    <location>
        <position position="38"/>
    </location>
    <ligand>
        <name>NADP(+)</name>
        <dbReference type="ChEBI" id="CHEBI:58349"/>
    </ligand>
</feature>
<protein>
    <recommendedName>
        <fullName evidence="4">ADP-L-glycero-D-manno-heptose-6-epimerase</fullName>
        <ecNumber evidence="4">5.1.3.20</ecNumber>
    </recommendedName>
    <alternativeName>
        <fullName evidence="4">ADP-L-glycero-beta-D-manno-heptose-6-epimerase</fullName>
        <shortName evidence="4">ADP-glyceromanno-heptose 6-epimerase</shortName>
        <shortName evidence="4">ADP-hep 6-epimerase</shortName>
        <shortName evidence="4">AGME</shortName>
    </alternativeName>
</protein>
<feature type="binding site" evidence="4">
    <location>
        <begin position="73"/>
        <end position="77"/>
    </location>
    <ligand>
        <name>NADP(+)</name>
        <dbReference type="ChEBI" id="CHEBI:58349"/>
    </ligand>
</feature>
<feature type="binding site" evidence="4">
    <location>
        <position position="53"/>
    </location>
    <ligand>
        <name>NADP(+)</name>
        <dbReference type="ChEBI" id="CHEBI:58349"/>
    </ligand>
</feature>
<evidence type="ECO:0000256" key="3">
    <source>
        <dbReference type="ARBA" id="ARBA00023277"/>
    </source>
</evidence>
<dbReference type="GO" id="GO:0005975">
    <property type="term" value="P:carbohydrate metabolic process"/>
    <property type="evidence" value="ECO:0007669"/>
    <property type="project" value="UniProtKB-UniRule"/>
</dbReference>
<comment type="function">
    <text evidence="4">Catalyzes the interconversion between ADP-D-glycero-beta-D-manno-heptose and ADP-L-glycero-beta-D-manno-heptose via an epimerization at carbon 6 of the heptose.</text>
</comment>
<dbReference type="CDD" id="cd05248">
    <property type="entry name" value="ADP_GME_SDR_e"/>
    <property type="match status" value="1"/>
</dbReference>
<keyword evidence="2 4" id="KW-0413">Isomerase</keyword>
<accession>A0A1S1YVL6</accession>
<organism evidence="6 7">
    <name type="scientific">Flammeovirga pacifica</name>
    <dbReference type="NCBI Taxonomy" id="915059"/>
    <lineage>
        <taxon>Bacteria</taxon>
        <taxon>Pseudomonadati</taxon>
        <taxon>Bacteroidota</taxon>
        <taxon>Cytophagia</taxon>
        <taxon>Cytophagales</taxon>
        <taxon>Flammeovirgaceae</taxon>
        <taxon>Flammeovirga</taxon>
    </lineage>
</organism>
<dbReference type="Gene3D" id="3.90.25.10">
    <property type="entry name" value="UDP-galactose 4-epimerase, domain 1"/>
    <property type="match status" value="1"/>
</dbReference>
<evidence type="ECO:0000259" key="5">
    <source>
        <dbReference type="Pfam" id="PF01370"/>
    </source>
</evidence>
<dbReference type="AlphaFoldDB" id="A0A1S1YVL6"/>
<dbReference type="NCBIfam" id="TIGR02197">
    <property type="entry name" value="heptose_epim"/>
    <property type="match status" value="1"/>
</dbReference>
<feature type="binding site" evidence="4">
    <location>
        <position position="215"/>
    </location>
    <ligand>
        <name>substrate</name>
    </ligand>
</feature>
<feature type="binding site" evidence="4">
    <location>
        <position position="187"/>
    </location>
    <ligand>
        <name>substrate</name>
    </ligand>
</feature>
<comment type="pathway">
    <text evidence="4">Nucleotide-sugar biosynthesis; ADP-L-glycero-beta-D-manno-heptose biosynthesis; ADP-L-glycero-beta-D-manno-heptose from D-glycero-beta-D-manno-heptose 7-phosphate: step 4/4.</text>
</comment>
<feature type="active site" description="Proton acceptor" evidence="4">
    <location>
        <position position="141"/>
    </location>
</feature>
<dbReference type="HAMAP" id="MF_01601">
    <property type="entry name" value="Heptose_epimerase"/>
    <property type="match status" value="1"/>
</dbReference>
<gene>
    <name evidence="4" type="primary">hldD</name>
    <name evidence="6" type="ORF">NH26_01235</name>
</gene>
<feature type="binding site" evidence="4">
    <location>
        <begin position="10"/>
        <end position="11"/>
    </location>
    <ligand>
        <name>NADP(+)</name>
        <dbReference type="ChEBI" id="CHEBI:58349"/>
    </ligand>
</feature>
<evidence type="ECO:0000256" key="4">
    <source>
        <dbReference type="HAMAP-Rule" id="MF_01601"/>
    </source>
</evidence>
<feature type="binding site" evidence="4">
    <location>
        <position position="178"/>
    </location>
    <ligand>
        <name>NADP(+)</name>
        <dbReference type="ChEBI" id="CHEBI:58349"/>
    </ligand>
</feature>
<feature type="binding site" evidence="4">
    <location>
        <begin position="201"/>
        <end position="204"/>
    </location>
    <ligand>
        <name>substrate</name>
    </ligand>
</feature>
<dbReference type="OrthoDB" id="8967463at2"/>
<feature type="binding site" evidence="4">
    <location>
        <position position="180"/>
    </location>
    <ligand>
        <name>substrate</name>
    </ligand>
</feature>
<sequence length="323" mass="37498">MIVVTGAAGFIGSCMISRLNEDNFNQIIAVDDFSFPEKNKNLEGKTILEKVEREEFFDWLDKNHLEVEFIFHLGARTSTAEFNREILAHLNTEYTKKMWNATIQYAIPLVYASSAATYGLGELGYEDSETIIPNLKPLNPYGESKNEFDKWALSQDKKPMFWAGLKFFNVYGPNEYHKERMASVIFHAFNQISKTDAMKLFQSHNPDYKDGEQQRDFVYVKDVVEMMMFLMHHRQSKDSGIYNVGTGEARTFLDLTKATFKAMGKDEDISYIPTPEDIRDKYQYFTEATMQKMRSIGYDKPFTSLEEGVEDYVKNYLMSSTRY</sequence>
<dbReference type="GO" id="GO:0097171">
    <property type="term" value="P:ADP-L-glycero-beta-D-manno-heptose biosynthetic process"/>
    <property type="evidence" value="ECO:0007669"/>
    <property type="project" value="UniProtKB-UniPathway"/>
</dbReference>
<dbReference type="EC" id="5.1.3.20" evidence="4"/>
<dbReference type="InterPro" id="IPR036291">
    <property type="entry name" value="NAD(P)-bd_dom_sf"/>
</dbReference>
<comment type="cofactor">
    <cofactor evidence="4">
        <name>NADP(+)</name>
        <dbReference type="ChEBI" id="CHEBI:58349"/>
    </cofactor>
    <text evidence="4">Binds 1 NADP(+) per subunit.</text>
</comment>
<feature type="binding site" evidence="4">
    <location>
        <position position="282"/>
    </location>
    <ligand>
        <name>substrate</name>
    </ligand>
</feature>
<dbReference type="Pfam" id="PF01370">
    <property type="entry name" value="Epimerase"/>
    <property type="match status" value="1"/>
</dbReference>
<feature type="active site" description="Proton acceptor" evidence="4">
    <location>
        <position position="178"/>
    </location>
</feature>
<dbReference type="GO" id="GO:0008712">
    <property type="term" value="F:ADP-glyceromanno-heptose 6-epimerase activity"/>
    <property type="evidence" value="ECO:0007669"/>
    <property type="project" value="UniProtKB-UniRule"/>
</dbReference>
<keyword evidence="1 4" id="KW-0521">NADP</keyword>
<evidence type="ECO:0000313" key="6">
    <source>
        <dbReference type="EMBL" id="OHX65069.1"/>
    </source>
</evidence>
<feature type="domain" description="NAD-dependent epimerase/dehydratase" evidence="5">
    <location>
        <begin position="2"/>
        <end position="245"/>
    </location>
</feature>
<dbReference type="PANTHER" id="PTHR43103:SF3">
    <property type="entry name" value="ADP-L-GLYCERO-D-MANNO-HEPTOSE-6-EPIMERASE"/>
    <property type="match status" value="1"/>
</dbReference>
<dbReference type="SUPFAM" id="SSF51735">
    <property type="entry name" value="NAD(P)-binding Rossmann-fold domains"/>
    <property type="match status" value="1"/>
</dbReference>
<feature type="binding site" evidence="4">
    <location>
        <position position="145"/>
    </location>
    <ligand>
        <name>NADP(+)</name>
        <dbReference type="ChEBI" id="CHEBI:58349"/>
    </ligand>
</feature>
<dbReference type="STRING" id="915059.NH26_01235"/>
<feature type="binding site" evidence="4">
    <location>
        <position position="169"/>
    </location>
    <ligand>
        <name>substrate</name>
    </ligand>
</feature>
<comment type="domain">
    <text evidence="4">Contains a large N-terminal NADP-binding domain, and a smaller C-terminal substrate-binding domain.</text>
</comment>
<dbReference type="InterPro" id="IPR011912">
    <property type="entry name" value="Heptose_epim"/>
</dbReference>
<dbReference type="PANTHER" id="PTHR43103">
    <property type="entry name" value="NUCLEOSIDE-DIPHOSPHATE-SUGAR EPIMERASE"/>
    <property type="match status" value="1"/>
</dbReference>
<dbReference type="EMBL" id="JRYR02000001">
    <property type="protein sequence ID" value="OHX65069.1"/>
    <property type="molecule type" value="Genomic_DNA"/>
</dbReference>
<comment type="caution">
    <text evidence="4">Lacks conserved residue(s) required for the propagation of feature annotation.</text>
</comment>
<comment type="similarity">
    <text evidence="4">Belongs to the NAD(P)-dependent epimerase/dehydratase family. HldD subfamily.</text>
</comment>
<proteinExistence type="inferred from homology"/>
<dbReference type="RefSeq" id="WP_044226558.1">
    <property type="nucleotide sequence ID" value="NZ_JRYR02000001.1"/>
</dbReference>
<dbReference type="UniPathway" id="UPA00356">
    <property type="reaction ID" value="UER00440"/>
</dbReference>
<evidence type="ECO:0000256" key="1">
    <source>
        <dbReference type="ARBA" id="ARBA00022857"/>
    </source>
</evidence>
<dbReference type="InterPro" id="IPR001509">
    <property type="entry name" value="Epimerase_deHydtase"/>
</dbReference>
<comment type="catalytic activity">
    <reaction evidence="4">
        <text>ADP-D-glycero-beta-D-manno-heptose = ADP-L-glycero-beta-D-manno-heptose</text>
        <dbReference type="Rhea" id="RHEA:17577"/>
        <dbReference type="ChEBI" id="CHEBI:59967"/>
        <dbReference type="ChEBI" id="CHEBI:61506"/>
        <dbReference type="EC" id="5.1.3.20"/>
    </reaction>
</comment>
<name>A0A1S1YVL6_FLAPC</name>
<evidence type="ECO:0000313" key="7">
    <source>
        <dbReference type="Proteomes" id="UP000179797"/>
    </source>
</evidence>
<comment type="subunit">
    <text evidence="4">Homopentamer.</text>
</comment>
<feature type="binding site" evidence="4">
    <location>
        <begin position="31"/>
        <end position="32"/>
    </location>
    <ligand>
        <name>NADP(+)</name>
        <dbReference type="ChEBI" id="CHEBI:58349"/>
    </ligand>
</feature>